<feature type="transmembrane region" description="Helical" evidence="1">
    <location>
        <begin position="160"/>
        <end position="184"/>
    </location>
</feature>
<evidence type="ECO:0000256" key="1">
    <source>
        <dbReference type="SAM" id="Phobius"/>
    </source>
</evidence>
<feature type="transmembrane region" description="Helical" evidence="1">
    <location>
        <begin position="72"/>
        <end position="91"/>
    </location>
</feature>
<feature type="transmembrane region" description="Helical" evidence="1">
    <location>
        <begin position="117"/>
        <end position="140"/>
    </location>
</feature>
<organism evidence="2">
    <name type="scientific">Guillardia theta (strain CCMP2712)</name>
    <name type="common">Cryptophyte</name>
    <dbReference type="NCBI Taxonomy" id="905079"/>
    <lineage>
        <taxon>Eukaryota</taxon>
        <taxon>Cryptophyceae</taxon>
        <taxon>Pyrenomonadales</taxon>
        <taxon>Geminigeraceae</taxon>
        <taxon>Guillardia</taxon>
    </lineage>
</organism>
<evidence type="ECO:0000313" key="4">
    <source>
        <dbReference type="Proteomes" id="UP000011087"/>
    </source>
</evidence>
<keyword evidence="1" id="KW-0812">Transmembrane</keyword>
<accession>L1JFM3</accession>
<dbReference type="HOGENOM" id="CLU_1071349_0_0_1"/>
<reference evidence="3" key="3">
    <citation type="submission" date="2016-03" db="UniProtKB">
        <authorList>
            <consortium name="EnsemblProtists"/>
        </authorList>
    </citation>
    <scope>IDENTIFICATION</scope>
</reference>
<dbReference type="RefSeq" id="XP_005834293.1">
    <property type="nucleotide sequence ID" value="XM_005834236.1"/>
</dbReference>
<keyword evidence="1" id="KW-0472">Membrane</keyword>
<sequence>MLVLMNGVEAFSFLTIGNARDSRAVTLGRKGCAAWPTARPRTGLTSLRASTEVIAIAKAAAAAGGDALLRPFWLNEIWGLTSVIILIGLLYEKAEKALKRAVPQTFLPVINAMLNELGALGFISALVFLSTHQGVGLSMLKKLAALFGSSMHHVIHDFELLHFALFAVVNLYFVQVLFVIFGVIKTYQKIEAFDKVQFSGGGSSPSKWEDRDSRIAIIKSMSMYQASKPDSSLQEKISRYVSNLFGWDRQIGGIVIPLML</sequence>
<reference evidence="4" key="2">
    <citation type="submission" date="2012-11" db="EMBL/GenBank/DDBJ databases">
        <authorList>
            <person name="Kuo A."/>
            <person name="Curtis B.A."/>
            <person name="Tanifuji G."/>
            <person name="Burki F."/>
            <person name="Gruber A."/>
            <person name="Irimia M."/>
            <person name="Maruyama S."/>
            <person name="Arias M.C."/>
            <person name="Ball S.G."/>
            <person name="Gile G.H."/>
            <person name="Hirakawa Y."/>
            <person name="Hopkins J.F."/>
            <person name="Rensing S.A."/>
            <person name="Schmutz J."/>
            <person name="Symeonidi A."/>
            <person name="Elias M."/>
            <person name="Eveleigh R.J."/>
            <person name="Herman E.K."/>
            <person name="Klute M.J."/>
            <person name="Nakayama T."/>
            <person name="Obornik M."/>
            <person name="Reyes-Prieto A."/>
            <person name="Armbrust E.V."/>
            <person name="Aves S.J."/>
            <person name="Beiko R.G."/>
            <person name="Coutinho P."/>
            <person name="Dacks J.B."/>
            <person name="Durnford D.G."/>
            <person name="Fast N.M."/>
            <person name="Green B.R."/>
            <person name="Grisdale C."/>
            <person name="Hempe F."/>
            <person name="Henrissat B."/>
            <person name="Hoppner M.P."/>
            <person name="Ishida K.-I."/>
            <person name="Kim E."/>
            <person name="Koreny L."/>
            <person name="Kroth P.G."/>
            <person name="Liu Y."/>
            <person name="Malik S.-B."/>
            <person name="Maier U.G."/>
            <person name="McRose D."/>
            <person name="Mock T."/>
            <person name="Neilson J.A."/>
            <person name="Onodera N.T."/>
            <person name="Poole A.M."/>
            <person name="Pritham E.J."/>
            <person name="Richards T.A."/>
            <person name="Rocap G."/>
            <person name="Roy S.W."/>
            <person name="Sarai C."/>
            <person name="Schaack S."/>
            <person name="Shirato S."/>
            <person name="Slamovits C.H."/>
            <person name="Spencer D.F."/>
            <person name="Suzuki S."/>
            <person name="Worden A.Z."/>
            <person name="Zauner S."/>
            <person name="Barry K."/>
            <person name="Bell C."/>
            <person name="Bharti A.K."/>
            <person name="Crow J.A."/>
            <person name="Grimwood J."/>
            <person name="Kramer R."/>
            <person name="Lindquist E."/>
            <person name="Lucas S."/>
            <person name="Salamov A."/>
            <person name="McFadden G.I."/>
            <person name="Lane C.E."/>
            <person name="Keeling P.J."/>
            <person name="Gray M.W."/>
            <person name="Grigoriev I.V."/>
            <person name="Archibald J.M."/>
        </authorList>
    </citation>
    <scope>NUCLEOTIDE SEQUENCE</scope>
    <source>
        <strain evidence="4">CCMP2712</strain>
    </source>
</reference>
<dbReference type="Proteomes" id="UP000011087">
    <property type="component" value="Unassembled WGS sequence"/>
</dbReference>
<dbReference type="AlphaFoldDB" id="L1JFM3"/>
<dbReference type="EnsemblProtists" id="EKX47313">
    <property type="protein sequence ID" value="EKX47313"/>
    <property type="gene ID" value="GUITHDRAFT_106763"/>
</dbReference>
<evidence type="ECO:0000313" key="3">
    <source>
        <dbReference type="EnsemblProtists" id="EKX47313"/>
    </source>
</evidence>
<dbReference type="KEGG" id="gtt:GUITHDRAFT_106763"/>
<protein>
    <submittedName>
        <fullName evidence="2 3">Uncharacterized protein</fullName>
    </submittedName>
</protein>
<reference evidence="2 4" key="1">
    <citation type="journal article" date="2012" name="Nature">
        <title>Algal genomes reveal evolutionary mosaicism and the fate of nucleomorphs.</title>
        <authorList>
            <consortium name="DOE Joint Genome Institute"/>
            <person name="Curtis B.A."/>
            <person name="Tanifuji G."/>
            <person name="Burki F."/>
            <person name="Gruber A."/>
            <person name="Irimia M."/>
            <person name="Maruyama S."/>
            <person name="Arias M.C."/>
            <person name="Ball S.G."/>
            <person name="Gile G.H."/>
            <person name="Hirakawa Y."/>
            <person name="Hopkins J.F."/>
            <person name="Kuo A."/>
            <person name="Rensing S.A."/>
            <person name="Schmutz J."/>
            <person name="Symeonidi A."/>
            <person name="Elias M."/>
            <person name="Eveleigh R.J."/>
            <person name="Herman E.K."/>
            <person name="Klute M.J."/>
            <person name="Nakayama T."/>
            <person name="Obornik M."/>
            <person name="Reyes-Prieto A."/>
            <person name="Armbrust E.V."/>
            <person name="Aves S.J."/>
            <person name="Beiko R.G."/>
            <person name="Coutinho P."/>
            <person name="Dacks J.B."/>
            <person name="Durnford D.G."/>
            <person name="Fast N.M."/>
            <person name="Green B.R."/>
            <person name="Grisdale C.J."/>
            <person name="Hempel F."/>
            <person name="Henrissat B."/>
            <person name="Hoppner M.P."/>
            <person name="Ishida K."/>
            <person name="Kim E."/>
            <person name="Koreny L."/>
            <person name="Kroth P.G."/>
            <person name="Liu Y."/>
            <person name="Malik S.B."/>
            <person name="Maier U.G."/>
            <person name="McRose D."/>
            <person name="Mock T."/>
            <person name="Neilson J.A."/>
            <person name="Onodera N.T."/>
            <person name="Poole A.M."/>
            <person name="Pritham E.J."/>
            <person name="Richards T.A."/>
            <person name="Rocap G."/>
            <person name="Roy S.W."/>
            <person name="Sarai C."/>
            <person name="Schaack S."/>
            <person name="Shirato S."/>
            <person name="Slamovits C.H."/>
            <person name="Spencer D.F."/>
            <person name="Suzuki S."/>
            <person name="Worden A.Z."/>
            <person name="Zauner S."/>
            <person name="Barry K."/>
            <person name="Bell C."/>
            <person name="Bharti A.K."/>
            <person name="Crow J.A."/>
            <person name="Grimwood J."/>
            <person name="Kramer R."/>
            <person name="Lindquist E."/>
            <person name="Lucas S."/>
            <person name="Salamov A."/>
            <person name="McFadden G.I."/>
            <person name="Lane C.E."/>
            <person name="Keeling P.J."/>
            <person name="Gray M.W."/>
            <person name="Grigoriev I.V."/>
            <person name="Archibald J.M."/>
        </authorList>
    </citation>
    <scope>NUCLEOTIDE SEQUENCE</scope>
    <source>
        <strain evidence="2 4">CCMP2712</strain>
    </source>
</reference>
<dbReference type="GeneID" id="17304079"/>
<gene>
    <name evidence="2" type="ORF">GUITHDRAFT_106763</name>
</gene>
<dbReference type="EMBL" id="JH992990">
    <property type="protein sequence ID" value="EKX47313.1"/>
    <property type="molecule type" value="Genomic_DNA"/>
</dbReference>
<evidence type="ECO:0000313" key="2">
    <source>
        <dbReference type="EMBL" id="EKX47313.1"/>
    </source>
</evidence>
<keyword evidence="1" id="KW-1133">Transmembrane helix</keyword>
<proteinExistence type="predicted"/>
<keyword evidence="4" id="KW-1185">Reference proteome</keyword>
<dbReference type="PaxDb" id="55529-EKX47313"/>
<name>L1JFM3_GUITC</name>